<dbReference type="Proteomes" id="UP001214628">
    <property type="component" value="Chromosome 5"/>
</dbReference>
<dbReference type="SUPFAM" id="SSF49348">
    <property type="entry name" value="Clathrin adaptor appendage domain"/>
    <property type="match status" value="1"/>
</dbReference>
<dbReference type="PIRSF" id="PIRSF037091">
    <property type="entry name" value="AP2_complex_alpha"/>
    <property type="match status" value="1"/>
</dbReference>
<proteinExistence type="inferred from homology"/>
<dbReference type="GO" id="GO:0035615">
    <property type="term" value="F:clathrin adaptor activity"/>
    <property type="evidence" value="ECO:0007669"/>
    <property type="project" value="InterPro"/>
</dbReference>
<evidence type="ECO:0000259" key="9">
    <source>
        <dbReference type="Pfam" id="PF02296"/>
    </source>
</evidence>
<dbReference type="InterPro" id="IPR013041">
    <property type="entry name" value="Clathrin_app_Ig-like_sf"/>
</dbReference>
<dbReference type="GO" id="GO:0006886">
    <property type="term" value="P:intracellular protein transport"/>
    <property type="evidence" value="ECO:0007669"/>
    <property type="project" value="UniProtKB-UniRule"/>
</dbReference>
<dbReference type="SUPFAM" id="SSF48371">
    <property type="entry name" value="ARM repeat"/>
    <property type="match status" value="1"/>
</dbReference>
<dbReference type="AlphaFoldDB" id="A0AAF0F9A8"/>
<evidence type="ECO:0000256" key="2">
    <source>
        <dbReference type="ARBA" id="ARBA00022448"/>
    </source>
</evidence>
<dbReference type="Gene3D" id="3.30.310.10">
    <property type="entry name" value="TATA-Binding Protein"/>
    <property type="match status" value="1"/>
</dbReference>
<keyword evidence="3 5" id="KW-0653">Protein transport</keyword>
<dbReference type="SUPFAM" id="SSF55711">
    <property type="entry name" value="Subdomain of clathrin and coatomer appendage domain"/>
    <property type="match status" value="1"/>
</dbReference>
<feature type="domain" description="Clathrin/coatomer adaptor adaptin-like N-terminal" evidence="8">
    <location>
        <begin position="28"/>
        <end position="581"/>
    </location>
</feature>
<organism evidence="10 11">
    <name type="scientific">Malassezia psittaci</name>
    <dbReference type="NCBI Taxonomy" id="1821823"/>
    <lineage>
        <taxon>Eukaryota</taxon>
        <taxon>Fungi</taxon>
        <taxon>Dikarya</taxon>
        <taxon>Basidiomycota</taxon>
        <taxon>Ustilaginomycotina</taxon>
        <taxon>Malasseziomycetes</taxon>
        <taxon>Malasseziales</taxon>
        <taxon>Malasseziaceae</taxon>
        <taxon>Malassezia</taxon>
    </lineage>
</organism>
<feature type="binding site" evidence="6">
    <location>
        <begin position="8"/>
        <end position="9"/>
    </location>
    <ligand>
        <name>a 1,2-diacyl-sn-glycero-3-phospho-(1D-myo-inositol-3,4,5-trisphosphate)</name>
        <dbReference type="ChEBI" id="CHEBI:57836"/>
    </ligand>
</feature>
<comment type="similarity">
    <text evidence="5">Belongs to the adaptor complexes large subunit family.</text>
</comment>
<dbReference type="Pfam" id="PF02296">
    <property type="entry name" value="Alpha_adaptin_C"/>
    <property type="match status" value="1"/>
</dbReference>
<evidence type="ECO:0000256" key="4">
    <source>
        <dbReference type="ARBA" id="ARBA00023136"/>
    </source>
</evidence>
<evidence type="ECO:0000256" key="3">
    <source>
        <dbReference type="ARBA" id="ARBA00022927"/>
    </source>
</evidence>
<sequence length="1079" mass="119912">MSQGGNMRGLSQYIAELRACTTDQAAERCVEKEMAHIKFKFSSGAKLDGYQRKKYVAKIVFSYLYGFPVDVGHSETIRLMNSTKYSEKQIGYLAMTILMPSQPNLLDLILPPIQKDLADRNETNTCLALHVLSTLQICAIAEALVEDVLKLLVSPTSSSWVQKKAALVLVHFHRLDPQVVTIGEWTDILASLLQSRHLGVAQSVANLLLAVCQRDTAAYRACYVPIIDKLDDLVLTEDYKEIYLYHAVPVPWLQVTLLRLLQTFAVPRNSSLILKLNTILDKILRIATTTSFSDMQHRNAYHAIQLEATRLALHLDTRSPVSIRAVTQLGNWLTASETNARYLALEVMAQLALKLPTLAPIQAHRSRILAALRDDDISVRRRALEVVYTLCDQLNVNEVVAYLLNYLPHTEPSLRSSIAMQVASLANRYTRTSSKYIDTMLALLRIPGVSSHESLRNQLINDVAQEECLHQYAALQALNLLTKESCNDALLQFAAYTLGEWGHTITSLPNAGASQQLRALQESARGSMPATRVMIMSTYLKWINLYPALRQPILAELQKYRSSVHLEVQQRACEYVALVQLNDPSVLESVCEIMPRTQVSTNPLPRIATNSANLQHNPSSQWVSYEAVPSSHPSLLHEDLLDMRDLDTKAPISRSSSPSLVHGEDWNSISLLRDDLQNEKQESESLLDISVPIVVRNSPNSVGSGSESESDFAEDKLNQHLSTAPSNRHHLRHYQIQSTRKQRIPSDSTESGSGEAIDHTKDLELRPSSAIAPLPISNPNGRLLPPITSSPLNWLGPEAGSSQAVTASKNLVNPIENKIDGPDSVLPPGSETLPNNTVGHASDSISSQEFRDSAKRITLHQDRFCRIVLSIDSWKLLFINLDHQAGQISVAKFEQCQGLQINFANVIAPHRFTPKQEMQVDLVVKCDACFTESPTLHIGIVWNDDKRLDLLLPLPITILHFLHPVAMQVGDFFQRWKALAGAQHEVKRVFARSKTVCAADTISTANLQVLQDVDRNRENVVGAGVFHSETTGPVACLVRYEVNHDVNLARCTVRTTDGTVSQTLADLLEARLCPENVAV</sequence>
<dbReference type="EMBL" id="CP118379">
    <property type="protein sequence ID" value="WFD44680.1"/>
    <property type="molecule type" value="Genomic_DNA"/>
</dbReference>
<accession>A0AAF0F9A8</accession>
<evidence type="ECO:0000256" key="1">
    <source>
        <dbReference type="ARBA" id="ARBA00004184"/>
    </source>
</evidence>
<keyword evidence="5" id="KW-0254">Endocytosis</keyword>
<reference evidence="10" key="1">
    <citation type="submission" date="2023-02" db="EMBL/GenBank/DDBJ databases">
        <title>Mating type loci evolution in Malassezia.</title>
        <authorList>
            <person name="Coelho M.A."/>
        </authorList>
    </citation>
    <scope>NUCLEOTIDE SEQUENCE</scope>
    <source>
        <strain evidence="10">CBS 14136</strain>
    </source>
</reference>
<gene>
    <name evidence="10" type="ORF">MPSI1_003350</name>
</gene>
<keyword evidence="11" id="KW-1185">Reference proteome</keyword>
<feature type="compositionally biased region" description="Polar residues" evidence="7">
    <location>
        <begin position="735"/>
        <end position="752"/>
    </location>
</feature>
<feature type="binding site" evidence="6">
    <location>
        <position position="40"/>
    </location>
    <ligand>
        <name>a 1,2-diacyl-sn-glycero-3-phospho-(1D-myo-inositol-3,4,5-trisphosphate)</name>
        <dbReference type="ChEBI" id="CHEBI:57836"/>
    </ligand>
</feature>
<evidence type="ECO:0000259" key="8">
    <source>
        <dbReference type="Pfam" id="PF01602"/>
    </source>
</evidence>
<dbReference type="InterPro" id="IPR011989">
    <property type="entry name" value="ARM-like"/>
</dbReference>
<evidence type="ECO:0000313" key="10">
    <source>
        <dbReference type="EMBL" id="WFD44680.1"/>
    </source>
</evidence>
<feature type="binding site" evidence="6">
    <location>
        <position position="50"/>
    </location>
    <ligand>
        <name>a 1,2-diacyl-sn-glycero-3-phospho-(1D-myo-inositol-3,4,5-trisphosphate)</name>
        <dbReference type="ChEBI" id="CHEBI:57836"/>
    </ligand>
</feature>
<dbReference type="Gene3D" id="1.25.10.10">
    <property type="entry name" value="Leucine-rich Repeat Variant"/>
    <property type="match status" value="1"/>
</dbReference>
<feature type="domain" description="Clathrin adaptor alpha-adaptin appendage C-terminal subdomain" evidence="9">
    <location>
        <begin position="961"/>
        <end position="1068"/>
    </location>
</feature>
<dbReference type="PANTHER" id="PTHR22780">
    <property type="entry name" value="ADAPTIN, ALPHA/GAMMA/EPSILON"/>
    <property type="match status" value="1"/>
</dbReference>
<dbReference type="InterPro" id="IPR003164">
    <property type="entry name" value="Clathrin_a-adaptin_app_sub_C"/>
</dbReference>
<name>A0AAF0F9A8_9BASI</name>
<keyword evidence="4 5" id="KW-0472">Membrane</keyword>
<comment type="subcellular location">
    <subcellularLocation>
        <location evidence="1">Endomembrane system</location>
        <topology evidence="1">Peripheral membrane protein</topology>
    </subcellularLocation>
    <subcellularLocation>
        <location evidence="5">Membrane</location>
        <location evidence="5">Coated pit</location>
    </subcellularLocation>
</comment>
<dbReference type="InterPro" id="IPR009028">
    <property type="entry name" value="Coatomer/calthrin_app_sub_C"/>
</dbReference>
<evidence type="ECO:0000256" key="6">
    <source>
        <dbReference type="PIRSR" id="PIRSR037091-1"/>
    </source>
</evidence>
<dbReference type="GO" id="GO:0072583">
    <property type="term" value="P:clathrin-dependent endocytosis"/>
    <property type="evidence" value="ECO:0007669"/>
    <property type="project" value="InterPro"/>
</dbReference>
<feature type="region of interest" description="Disordered" evidence="7">
    <location>
        <begin position="720"/>
        <end position="764"/>
    </location>
</feature>
<dbReference type="GO" id="GO:0030122">
    <property type="term" value="C:AP-2 adaptor complex"/>
    <property type="evidence" value="ECO:0007669"/>
    <property type="project" value="InterPro"/>
</dbReference>
<dbReference type="InterPro" id="IPR016024">
    <property type="entry name" value="ARM-type_fold"/>
</dbReference>
<dbReference type="InterPro" id="IPR002553">
    <property type="entry name" value="Clathrin/coatomer_adapt-like_N"/>
</dbReference>
<keyword evidence="2 5" id="KW-0813">Transport</keyword>
<dbReference type="InterPro" id="IPR017104">
    <property type="entry name" value="AP2_complex_asu"/>
</dbReference>
<feature type="binding site" evidence="6">
    <location>
        <begin position="54"/>
        <end position="58"/>
    </location>
    <ligand>
        <name>a 1,2-diacyl-sn-glycero-3-phospho-(1D-myo-inositol-3,4,5-trisphosphate)</name>
        <dbReference type="ChEBI" id="CHEBI:57836"/>
    </ligand>
</feature>
<dbReference type="InterPro" id="IPR012295">
    <property type="entry name" value="TBP_dom_sf"/>
</dbReference>
<protein>
    <recommendedName>
        <fullName evidence="5">AP-2 complex subunit alpha</fullName>
    </recommendedName>
</protein>
<dbReference type="InterPro" id="IPR050840">
    <property type="entry name" value="Adaptor_Complx_Large_Subunit"/>
</dbReference>
<comment type="function">
    <text evidence="5">Adaptins are components of the adaptor complexes which link clathrin to receptors in coated vesicles. Clathrin-associated protein complexes are believed to interact with the cytoplasmic tails of membrane proteins, leading to their selection and concentration.</text>
</comment>
<evidence type="ECO:0000256" key="7">
    <source>
        <dbReference type="SAM" id="MobiDB-lite"/>
    </source>
</evidence>
<dbReference type="Pfam" id="PF01602">
    <property type="entry name" value="Adaptin_N"/>
    <property type="match status" value="1"/>
</dbReference>
<evidence type="ECO:0000256" key="5">
    <source>
        <dbReference type="PIRNR" id="PIRNR037091"/>
    </source>
</evidence>
<keyword evidence="5" id="KW-0168">Coated pit</keyword>
<evidence type="ECO:0000313" key="11">
    <source>
        <dbReference type="Proteomes" id="UP001214628"/>
    </source>
</evidence>